<reference evidence="1" key="2">
    <citation type="journal article" date="2015" name="Data Brief">
        <title>Shoot transcriptome of the giant reed, Arundo donax.</title>
        <authorList>
            <person name="Barrero R.A."/>
            <person name="Guerrero F.D."/>
            <person name="Moolhuijzen P."/>
            <person name="Goolsby J.A."/>
            <person name="Tidwell J."/>
            <person name="Bellgard S.E."/>
            <person name="Bellgard M.I."/>
        </authorList>
    </citation>
    <scope>NUCLEOTIDE SEQUENCE</scope>
    <source>
        <tissue evidence="1">Shoot tissue taken approximately 20 cm above the soil surface</tissue>
    </source>
</reference>
<protein>
    <submittedName>
        <fullName evidence="1">Uncharacterized protein</fullName>
    </submittedName>
</protein>
<dbReference type="EMBL" id="GBRH01183341">
    <property type="protein sequence ID" value="JAE14555.1"/>
    <property type="molecule type" value="Transcribed_RNA"/>
</dbReference>
<sequence>MIVANMHLGIWWIWIK</sequence>
<evidence type="ECO:0000313" key="1">
    <source>
        <dbReference type="EMBL" id="JAE14555.1"/>
    </source>
</evidence>
<proteinExistence type="predicted"/>
<organism evidence="1">
    <name type="scientific">Arundo donax</name>
    <name type="common">Giant reed</name>
    <name type="synonym">Donax arundinaceus</name>
    <dbReference type="NCBI Taxonomy" id="35708"/>
    <lineage>
        <taxon>Eukaryota</taxon>
        <taxon>Viridiplantae</taxon>
        <taxon>Streptophyta</taxon>
        <taxon>Embryophyta</taxon>
        <taxon>Tracheophyta</taxon>
        <taxon>Spermatophyta</taxon>
        <taxon>Magnoliopsida</taxon>
        <taxon>Liliopsida</taxon>
        <taxon>Poales</taxon>
        <taxon>Poaceae</taxon>
        <taxon>PACMAD clade</taxon>
        <taxon>Arundinoideae</taxon>
        <taxon>Arundineae</taxon>
        <taxon>Arundo</taxon>
    </lineage>
</organism>
<reference evidence="1" key="1">
    <citation type="submission" date="2014-09" db="EMBL/GenBank/DDBJ databases">
        <authorList>
            <person name="Magalhaes I.L.F."/>
            <person name="Oliveira U."/>
            <person name="Santos F.R."/>
            <person name="Vidigal T.H.D.A."/>
            <person name="Brescovit A.D."/>
            <person name="Santos A.J."/>
        </authorList>
    </citation>
    <scope>NUCLEOTIDE SEQUENCE</scope>
    <source>
        <tissue evidence="1">Shoot tissue taken approximately 20 cm above the soil surface</tissue>
    </source>
</reference>
<dbReference type="AlphaFoldDB" id="A0A0A9FP23"/>
<name>A0A0A9FP23_ARUDO</name>
<accession>A0A0A9FP23</accession>